<evidence type="ECO:0000256" key="2">
    <source>
        <dbReference type="ARBA" id="ARBA00023015"/>
    </source>
</evidence>
<evidence type="ECO:0000256" key="4">
    <source>
        <dbReference type="ARBA" id="ARBA00023163"/>
    </source>
</evidence>
<dbReference type="Pfam" id="PF13377">
    <property type="entry name" value="Peripla_BP_3"/>
    <property type="match status" value="1"/>
</dbReference>
<accession>A0A1M4WP04</accession>
<evidence type="ECO:0000256" key="3">
    <source>
        <dbReference type="ARBA" id="ARBA00023125"/>
    </source>
</evidence>
<name>A0A1M4WP04_9FIRM</name>
<dbReference type="EMBL" id="FQTY01000007">
    <property type="protein sequence ID" value="SHE82783.1"/>
    <property type="molecule type" value="Genomic_DNA"/>
</dbReference>
<dbReference type="PROSITE" id="PS00356">
    <property type="entry name" value="HTH_LACI_1"/>
    <property type="match status" value="1"/>
</dbReference>
<dbReference type="InterPro" id="IPR046335">
    <property type="entry name" value="LacI/GalR-like_sensor"/>
</dbReference>
<reference evidence="7" key="1">
    <citation type="submission" date="2016-11" db="EMBL/GenBank/DDBJ databases">
        <authorList>
            <person name="Varghese N."/>
            <person name="Submissions S."/>
        </authorList>
    </citation>
    <scope>NUCLEOTIDE SEQUENCE [LARGE SCALE GENOMIC DNA]</scope>
    <source>
        <strain evidence="7">DSM 18095</strain>
    </source>
</reference>
<keyword evidence="2" id="KW-0805">Transcription regulation</keyword>
<dbReference type="GO" id="GO:0003700">
    <property type="term" value="F:DNA-binding transcription factor activity"/>
    <property type="evidence" value="ECO:0007669"/>
    <property type="project" value="TreeGrafter"/>
</dbReference>
<protein>
    <submittedName>
        <fullName evidence="6">Transcriptional regulator, LacI family</fullName>
    </submittedName>
</protein>
<dbReference type="AlphaFoldDB" id="A0A1M4WP04"/>
<dbReference type="SMART" id="SM00354">
    <property type="entry name" value="HTH_LACI"/>
    <property type="match status" value="1"/>
</dbReference>
<proteinExistence type="predicted"/>
<dbReference type="GO" id="GO:0000976">
    <property type="term" value="F:transcription cis-regulatory region binding"/>
    <property type="evidence" value="ECO:0007669"/>
    <property type="project" value="TreeGrafter"/>
</dbReference>
<keyword evidence="1" id="KW-0678">Repressor</keyword>
<dbReference type="InterPro" id="IPR010982">
    <property type="entry name" value="Lambda_DNA-bd_dom_sf"/>
</dbReference>
<dbReference type="InterPro" id="IPR000843">
    <property type="entry name" value="HTH_LacI"/>
</dbReference>
<sequence length="324" mass="36772">MSNIREIAKRAGVGIATVSRYINSTGYVSEEVKLKIQKEIDELGYTPNALARAIFTKNSMTLGLMIPNITNPFFNQMATIIEEHANRYGYTLFLCNTQDSRKKEIEYLGILKSHRVAGIIASRTMCKEEYVNINIPVVSFENHISSDIPTISSNNYNGGRMAFGHLYDGGCRNMLHIKGPRTFEATEMRYKGFVDAAKEKKLSVDVVEFESDFQVKMLEGNLNDIKNIEHYDGIFVFNDIAAAIVMKYLKERDIKIPQDIQIIGFDNSFICELLHPSLTTVQQPIEEIGVLVVESIIDLINNEELIIKDYLVETRLIQRNSTLL</sequence>
<dbReference type="CDD" id="cd01392">
    <property type="entry name" value="HTH_LacI"/>
    <property type="match status" value="1"/>
</dbReference>
<dbReference type="CDD" id="cd06291">
    <property type="entry name" value="PBP1_Qymf-like"/>
    <property type="match status" value="1"/>
</dbReference>
<evidence type="ECO:0000313" key="6">
    <source>
        <dbReference type="EMBL" id="SHE82783.1"/>
    </source>
</evidence>
<dbReference type="Gene3D" id="1.10.260.40">
    <property type="entry name" value="lambda repressor-like DNA-binding domains"/>
    <property type="match status" value="1"/>
</dbReference>
<evidence type="ECO:0000313" key="7">
    <source>
        <dbReference type="Proteomes" id="UP000184114"/>
    </source>
</evidence>
<dbReference type="STRING" id="1123404.SAMN02745784_01949"/>
<evidence type="ECO:0000256" key="1">
    <source>
        <dbReference type="ARBA" id="ARBA00022491"/>
    </source>
</evidence>
<dbReference type="SUPFAM" id="SSF53822">
    <property type="entry name" value="Periplasmic binding protein-like I"/>
    <property type="match status" value="1"/>
</dbReference>
<dbReference type="RefSeq" id="WP_072975881.1">
    <property type="nucleotide sequence ID" value="NZ_FQTY01000007.1"/>
</dbReference>
<dbReference type="SUPFAM" id="SSF47413">
    <property type="entry name" value="lambda repressor-like DNA-binding domains"/>
    <property type="match status" value="1"/>
</dbReference>
<keyword evidence="4" id="KW-0804">Transcription</keyword>
<dbReference type="Gene3D" id="3.40.50.2300">
    <property type="match status" value="2"/>
</dbReference>
<organism evidence="6 7">
    <name type="scientific">Tissierella praeacuta DSM 18095</name>
    <dbReference type="NCBI Taxonomy" id="1123404"/>
    <lineage>
        <taxon>Bacteria</taxon>
        <taxon>Bacillati</taxon>
        <taxon>Bacillota</taxon>
        <taxon>Tissierellia</taxon>
        <taxon>Tissierellales</taxon>
        <taxon>Tissierellaceae</taxon>
        <taxon>Tissierella</taxon>
    </lineage>
</organism>
<dbReference type="InterPro" id="IPR028082">
    <property type="entry name" value="Peripla_BP_I"/>
</dbReference>
<dbReference type="PANTHER" id="PTHR30146">
    <property type="entry name" value="LACI-RELATED TRANSCRIPTIONAL REPRESSOR"/>
    <property type="match status" value="1"/>
</dbReference>
<feature type="domain" description="HTH lacI-type" evidence="5">
    <location>
        <begin position="2"/>
        <end position="56"/>
    </location>
</feature>
<evidence type="ECO:0000259" key="5">
    <source>
        <dbReference type="PROSITE" id="PS50932"/>
    </source>
</evidence>
<gene>
    <name evidence="6" type="ORF">SAMN02745784_01949</name>
</gene>
<dbReference type="PANTHER" id="PTHR30146:SF95">
    <property type="entry name" value="RIBOSE OPERON REPRESSOR"/>
    <property type="match status" value="1"/>
</dbReference>
<keyword evidence="3" id="KW-0238">DNA-binding</keyword>
<dbReference type="Pfam" id="PF00356">
    <property type="entry name" value="LacI"/>
    <property type="match status" value="1"/>
</dbReference>
<keyword evidence="7" id="KW-1185">Reference proteome</keyword>
<dbReference type="Proteomes" id="UP000184114">
    <property type="component" value="Unassembled WGS sequence"/>
</dbReference>
<dbReference type="GeneID" id="90993891"/>
<dbReference type="PROSITE" id="PS50932">
    <property type="entry name" value="HTH_LACI_2"/>
    <property type="match status" value="1"/>
</dbReference>